<dbReference type="InterPro" id="IPR050659">
    <property type="entry name" value="Peptidase_M24B"/>
</dbReference>
<dbReference type="InterPro" id="IPR036005">
    <property type="entry name" value="Creatinase/aminopeptidase-like"/>
</dbReference>
<name>A0ABV6KEN5_9BACI</name>
<dbReference type="RefSeq" id="WP_335959688.1">
    <property type="nucleotide sequence ID" value="NZ_JAXBLX010000006.1"/>
</dbReference>
<feature type="domain" description="Peptidase M24" evidence="1">
    <location>
        <begin position="148"/>
        <end position="337"/>
    </location>
</feature>
<dbReference type="EMBL" id="JBHLUX010000036">
    <property type="protein sequence ID" value="MFC0471787.1"/>
    <property type="molecule type" value="Genomic_DNA"/>
</dbReference>
<reference evidence="2 3" key="1">
    <citation type="submission" date="2024-09" db="EMBL/GenBank/DDBJ databases">
        <authorList>
            <person name="Sun Q."/>
            <person name="Mori K."/>
        </authorList>
    </citation>
    <scope>NUCLEOTIDE SEQUENCE [LARGE SCALE GENOMIC DNA]</scope>
    <source>
        <strain evidence="2 3">NCAIM B.02610</strain>
    </source>
</reference>
<protein>
    <submittedName>
        <fullName evidence="2">M24 family metallopeptidase</fullName>
    </submittedName>
</protein>
<evidence type="ECO:0000313" key="2">
    <source>
        <dbReference type="EMBL" id="MFC0471787.1"/>
    </source>
</evidence>
<dbReference type="PANTHER" id="PTHR46112">
    <property type="entry name" value="AMINOPEPTIDASE"/>
    <property type="match status" value="1"/>
</dbReference>
<dbReference type="CDD" id="cd01066">
    <property type="entry name" value="APP_MetAP"/>
    <property type="match status" value="1"/>
</dbReference>
<organism evidence="2 3">
    <name type="scientific">Halalkalibacter kiskunsagensis</name>
    <dbReference type="NCBI Taxonomy" id="1548599"/>
    <lineage>
        <taxon>Bacteria</taxon>
        <taxon>Bacillati</taxon>
        <taxon>Bacillota</taxon>
        <taxon>Bacilli</taxon>
        <taxon>Bacillales</taxon>
        <taxon>Bacillaceae</taxon>
        <taxon>Halalkalibacter</taxon>
    </lineage>
</organism>
<gene>
    <name evidence="2" type="ORF">ACFFHM_15095</name>
</gene>
<accession>A0ABV6KEN5</accession>
<keyword evidence="3" id="KW-1185">Reference proteome</keyword>
<proteinExistence type="predicted"/>
<dbReference type="Pfam" id="PF00557">
    <property type="entry name" value="Peptidase_M24"/>
    <property type="match status" value="1"/>
</dbReference>
<dbReference type="SUPFAM" id="SSF55920">
    <property type="entry name" value="Creatinase/aminopeptidase"/>
    <property type="match status" value="1"/>
</dbReference>
<dbReference type="InterPro" id="IPR000994">
    <property type="entry name" value="Pept_M24"/>
</dbReference>
<comment type="caution">
    <text evidence="2">The sequence shown here is derived from an EMBL/GenBank/DDBJ whole genome shotgun (WGS) entry which is preliminary data.</text>
</comment>
<evidence type="ECO:0000259" key="1">
    <source>
        <dbReference type="Pfam" id="PF00557"/>
    </source>
</evidence>
<evidence type="ECO:0000313" key="3">
    <source>
        <dbReference type="Proteomes" id="UP001589838"/>
    </source>
</evidence>
<sequence length="370" mass="42253">MEETVLEKEFLTLSPQAKIESWLQQKELDGILLRKRQNFSWITSGKANHIVNTSEYGIADLLILNDKKYCITVKMESRRIMEEELDGLGFELVQCEWYENPDELIKTLCEGKQIVADTSVFGLEDVSSELIALRSRLANEEVERYKWLCQKAATALESVCHEIEPGMSEFEIAALLSPKVIKDGINPQVILVATDERIYHYRHPIPTDKKLEQYAMIVICAEKWGLVANATRFVHFGELPELVKENKEKLAKIDITMNMATRPGARVNEVFQKGLEAYASAGYKDDWKLLHQGGLTGYASREYLANMNNNDVIFSNQAFAWNPAISGIKSEDTILVGENENQFLTHTGNWVYTTIWHDGVQYERPDVLIR</sequence>
<dbReference type="Proteomes" id="UP001589838">
    <property type="component" value="Unassembled WGS sequence"/>
</dbReference>
<dbReference type="PANTHER" id="PTHR46112:SF3">
    <property type="entry name" value="AMINOPEPTIDASE YPDF"/>
    <property type="match status" value="1"/>
</dbReference>
<dbReference type="Gene3D" id="3.90.230.10">
    <property type="entry name" value="Creatinase/methionine aminopeptidase superfamily"/>
    <property type="match status" value="1"/>
</dbReference>